<name>A0AA87ZMB8_FICCA</name>
<evidence type="ECO:0000313" key="2">
    <source>
        <dbReference type="EMBL" id="GMN36079.1"/>
    </source>
</evidence>
<gene>
    <name evidence="2" type="ORF">TIFTF001_042363</name>
</gene>
<proteinExistence type="predicted"/>
<dbReference type="AlphaFoldDB" id="A0AA87ZMB8"/>
<accession>A0AA87ZMB8</accession>
<organism evidence="2 3">
    <name type="scientific">Ficus carica</name>
    <name type="common">Common fig</name>
    <dbReference type="NCBI Taxonomy" id="3494"/>
    <lineage>
        <taxon>Eukaryota</taxon>
        <taxon>Viridiplantae</taxon>
        <taxon>Streptophyta</taxon>
        <taxon>Embryophyta</taxon>
        <taxon>Tracheophyta</taxon>
        <taxon>Spermatophyta</taxon>
        <taxon>Magnoliopsida</taxon>
        <taxon>eudicotyledons</taxon>
        <taxon>Gunneridae</taxon>
        <taxon>Pentapetalae</taxon>
        <taxon>rosids</taxon>
        <taxon>fabids</taxon>
        <taxon>Rosales</taxon>
        <taxon>Moraceae</taxon>
        <taxon>Ficeae</taxon>
        <taxon>Ficus</taxon>
    </lineage>
</organism>
<feature type="compositionally biased region" description="Polar residues" evidence="1">
    <location>
        <begin position="50"/>
        <end position="62"/>
    </location>
</feature>
<keyword evidence="3" id="KW-1185">Reference proteome</keyword>
<evidence type="ECO:0000256" key="1">
    <source>
        <dbReference type="SAM" id="MobiDB-lite"/>
    </source>
</evidence>
<feature type="region of interest" description="Disordered" evidence="1">
    <location>
        <begin position="47"/>
        <end position="77"/>
    </location>
</feature>
<protein>
    <submittedName>
        <fullName evidence="2">Uncharacterized protein</fullName>
    </submittedName>
</protein>
<reference evidence="2" key="1">
    <citation type="submission" date="2023-07" db="EMBL/GenBank/DDBJ databases">
        <title>draft genome sequence of fig (Ficus carica).</title>
        <authorList>
            <person name="Takahashi T."/>
            <person name="Nishimura K."/>
        </authorList>
    </citation>
    <scope>NUCLEOTIDE SEQUENCE</scope>
</reference>
<evidence type="ECO:0000313" key="3">
    <source>
        <dbReference type="Proteomes" id="UP001187192"/>
    </source>
</evidence>
<dbReference type="Proteomes" id="UP001187192">
    <property type="component" value="Unassembled WGS sequence"/>
</dbReference>
<sequence>MLLAGIEFPHTLRTFLLFYIPQKLLALASERRPAWISISLEPNTFHVPVPSNQGKQTAQRTVRSGDPVISRDRDAKH</sequence>
<dbReference type="EMBL" id="BTGU01002263">
    <property type="protein sequence ID" value="GMN36079.1"/>
    <property type="molecule type" value="Genomic_DNA"/>
</dbReference>
<comment type="caution">
    <text evidence="2">The sequence shown here is derived from an EMBL/GenBank/DDBJ whole genome shotgun (WGS) entry which is preliminary data.</text>
</comment>